<dbReference type="EMBL" id="LC066371">
    <property type="protein sequence ID" value="BAT26366.1"/>
    <property type="molecule type" value="Genomic_DNA"/>
</dbReference>
<name>A0A0P0YY22_9HYPH</name>
<accession>A0A0P0YY22</accession>
<sequence>MREGAQNHSTLRRLGAIDQMYRMQVQARIGEQFMQVGRHVDGGKTRLRSLDEIRLPIVAEVDHTAGLYAALLRRDRKDLSVVFSDVLLTMIGRRHYEVDENSIALEEMTDNVRRQIHVADGDRDLPQPLSRLVDRNSPWTWPQKATLHVDLAFDSAKGFSLAQAETFVNFADAGFFGAEPGSAARSRIDLGLNPTLRETTYPISPFDDVEHIMRTGNQPV</sequence>
<keyword evidence="1" id="KW-0966">Cell projection</keyword>
<keyword evidence="1" id="KW-0282">Flagellum</keyword>
<dbReference type="AlphaFoldDB" id="A0A0P0YY22"/>
<keyword evidence="1" id="KW-0969">Cilium</keyword>
<organism evidence="1">
    <name type="scientific">Aureimonas altamirensis</name>
    <dbReference type="NCBI Taxonomy" id="370622"/>
    <lineage>
        <taxon>Bacteria</taxon>
        <taxon>Pseudomonadati</taxon>
        <taxon>Pseudomonadota</taxon>
        <taxon>Alphaproteobacteria</taxon>
        <taxon>Hyphomicrobiales</taxon>
        <taxon>Aurantimonadaceae</taxon>
        <taxon>Aureimonas</taxon>
    </lineage>
</organism>
<proteinExistence type="predicted"/>
<evidence type="ECO:0000313" key="1">
    <source>
        <dbReference type="EMBL" id="BAT26366.1"/>
    </source>
</evidence>
<reference evidence="1" key="1">
    <citation type="journal article" date="2015" name="Proc. Natl. Acad. Sci. U.S.A.">
        <title>Bacterial clade with the ribosomal RNA operon on a small plasmid rather than the chromosome.</title>
        <authorList>
            <person name="Anda M."/>
            <person name="Ohtsubo Y."/>
            <person name="Okubo T."/>
            <person name="Sugawara M."/>
            <person name="Nagata Y."/>
            <person name="Tsuda M."/>
            <person name="Minamisawa K."/>
            <person name="Mitsui H."/>
        </authorList>
    </citation>
    <scope>NUCLEOTIDE SEQUENCE</scope>
    <source>
        <strain evidence="1">DSM 21988</strain>
    </source>
</reference>
<protein>
    <submittedName>
        <fullName evidence="1">Flagellin</fullName>
    </submittedName>
</protein>